<evidence type="ECO:0000313" key="2">
    <source>
        <dbReference type="EMBL" id="KON95858.1"/>
    </source>
</evidence>
<keyword evidence="4" id="KW-1185">Reference proteome</keyword>
<reference evidence="3 5" key="2">
    <citation type="submission" date="2016-10" db="EMBL/GenBank/DDBJ databases">
        <authorList>
            <person name="de Groot N.N."/>
        </authorList>
    </citation>
    <scope>NUCLEOTIDE SEQUENCE [LARGE SCALE GENOMIC DNA]</scope>
    <source>
        <strain evidence="3 5">DSM 2895</strain>
    </source>
</reference>
<dbReference type="STRING" id="47500.AF333_10545"/>
<protein>
    <submittedName>
        <fullName evidence="2">Uncharacterized protein</fullName>
    </submittedName>
</protein>
<dbReference type="AlphaFoldDB" id="A0A0D1Y049"/>
<dbReference type="Proteomes" id="UP000037269">
    <property type="component" value="Unassembled WGS sequence"/>
</dbReference>
<sequence>MEWIVIAGITIQTIVLLAVYAEVKERNKGSQIDDRKIEYENLPGEDDTPEMEDKPKRQRSFFA</sequence>
<feature type="compositionally biased region" description="Basic and acidic residues" evidence="1">
    <location>
        <begin position="26"/>
        <end position="39"/>
    </location>
</feature>
<dbReference type="GeneID" id="42305636"/>
<evidence type="ECO:0000313" key="4">
    <source>
        <dbReference type="Proteomes" id="UP000037269"/>
    </source>
</evidence>
<gene>
    <name evidence="2" type="ORF">AF333_10545</name>
    <name evidence="3" type="ORF">SAMN04487909_14614</name>
</gene>
<feature type="region of interest" description="Disordered" evidence="1">
    <location>
        <begin position="26"/>
        <end position="63"/>
    </location>
</feature>
<name>A0A0D1Y049_ANEMI</name>
<reference evidence="2 4" key="1">
    <citation type="submission" date="2015-07" db="EMBL/GenBank/DDBJ databases">
        <title>Fjat-14205 dsm 2895.</title>
        <authorList>
            <person name="Liu B."/>
            <person name="Wang J."/>
            <person name="Zhu Y."/>
            <person name="Liu G."/>
            <person name="Chen Q."/>
            <person name="Chen Z."/>
            <person name="Lan J."/>
            <person name="Che J."/>
            <person name="Ge C."/>
            <person name="Shi H."/>
            <person name="Pan Z."/>
            <person name="Liu X."/>
        </authorList>
    </citation>
    <scope>NUCLEOTIDE SEQUENCE [LARGE SCALE GENOMIC DNA]</scope>
    <source>
        <strain evidence="2 4">DSM 2895</strain>
    </source>
</reference>
<dbReference type="PATRIC" id="fig|47500.8.peg.5316"/>
<evidence type="ECO:0000256" key="1">
    <source>
        <dbReference type="SAM" id="MobiDB-lite"/>
    </source>
</evidence>
<dbReference type="EMBL" id="FNED01000046">
    <property type="protein sequence ID" value="SDK26209.1"/>
    <property type="molecule type" value="Genomic_DNA"/>
</dbReference>
<dbReference type="Proteomes" id="UP000182836">
    <property type="component" value="Unassembled WGS sequence"/>
</dbReference>
<evidence type="ECO:0000313" key="5">
    <source>
        <dbReference type="Proteomes" id="UP000182836"/>
    </source>
</evidence>
<accession>A0A0D1Y049</accession>
<evidence type="ECO:0000313" key="3">
    <source>
        <dbReference type="EMBL" id="SDK26209.1"/>
    </source>
</evidence>
<dbReference type="EMBL" id="LGUG01000004">
    <property type="protein sequence ID" value="KON95858.1"/>
    <property type="molecule type" value="Genomic_DNA"/>
</dbReference>
<proteinExistence type="predicted"/>
<dbReference type="RefSeq" id="WP_043064932.1">
    <property type="nucleotide sequence ID" value="NZ_BJOA01000186.1"/>
</dbReference>
<organism evidence="2 4">
    <name type="scientific">Aneurinibacillus migulanus</name>
    <name type="common">Bacillus migulanus</name>
    <dbReference type="NCBI Taxonomy" id="47500"/>
    <lineage>
        <taxon>Bacteria</taxon>
        <taxon>Bacillati</taxon>
        <taxon>Bacillota</taxon>
        <taxon>Bacilli</taxon>
        <taxon>Bacillales</taxon>
        <taxon>Paenibacillaceae</taxon>
        <taxon>Aneurinibacillus group</taxon>
        <taxon>Aneurinibacillus</taxon>
    </lineage>
</organism>